<evidence type="ECO:0000256" key="1">
    <source>
        <dbReference type="SAM" id="MobiDB-lite"/>
    </source>
</evidence>
<dbReference type="EMBL" id="KX701531">
    <property type="protein sequence ID" value="APD75487.1"/>
    <property type="molecule type" value="Genomic_DNA"/>
</dbReference>
<dbReference type="AlphaFoldDB" id="A0A1J0RC50"/>
<evidence type="ECO:0000313" key="2">
    <source>
        <dbReference type="EMBL" id="APD75487.1"/>
    </source>
</evidence>
<dbReference type="VEuPathDB" id="TriTrypDB:Tb1125.Tb11.v5.0128"/>
<reference evidence="2" key="1">
    <citation type="submission" date="2016-08" db="EMBL/GenBank/DDBJ databases">
        <title>VSG repertoire of Trypanosoma brucei EATRO 1125.</title>
        <authorList>
            <person name="Cross G.A."/>
        </authorList>
    </citation>
    <scope>NUCLEOTIDE SEQUENCE</scope>
    <source>
        <strain evidence="2">EATRO 1125</strain>
    </source>
</reference>
<feature type="region of interest" description="Disordered" evidence="1">
    <location>
        <begin position="139"/>
        <end position="167"/>
    </location>
</feature>
<accession>A0A1J0RC50</accession>
<organism evidence="2">
    <name type="scientific">Trypanosoma brucei</name>
    <dbReference type="NCBI Taxonomy" id="5691"/>
    <lineage>
        <taxon>Eukaryota</taxon>
        <taxon>Discoba</taxon>
        <taxon>Euglenozoa</taxon>
        <taxon>Kinetoplastea</taxon>
        <taxon>Metakinetoplastina</taxon>
        <taxon>Trypanosomatida</taxon>
        <taxon>Trypanosomatidae</taxon>
        <taxon>Trypanosoma</taxon>
    </lineage>
</organism>
<sequence length="314" mass="33019">MAAQLKAFEAMWPGKATYSGEKHEENAYNSATVNSAHKGCSINVATEQTTENTCGTKLGASPKSGPAAAEIDSLTYIHALADGSFKAPAIKVGIAAKGNVGTSLAGRTAYSQVCGDTGDNNKPNMKAATTGLGLAAYTPADAKPTPEKKTLKKVGGSDNHCEEPDQPDKKLLVTTKHLASAICKAQNKKIAIPGLLSNQQVSDLITKDDVQDIIVALLTANGTAAGKTKDKKEAAKSLLGGDKKTVEDKFLKKLEQNNPGFKVGTTANSKNLKDLATDQDFSLALAFCQGRKSQAKVKTQAATTTIHEYQEEPR</sequence>
<dbReference type="VEuPathDB" id="TriTrypDB:Tb427_000575000"/>
<name>A0A1J0RC50_9TRYP</name>
<proteinExistence type="predicted"/>
<protein>
    <submittedName>
        <fullName evidence="2">Variant surface glycoprotein 1125.5401</fullName>
    </submittedName>
</protein>
<dbReference type="VEuPathDB" id="TriTrypDB:Tb11.v5.0128"/>